<dbReference type="PANTHER" id="PTHR43563">
    <property type="entry name" value="AMINE OXIDASE"/>
    <property type="match status" value="1"/>
</dbReference>
<accession>A0ABM0LV41</accession>
<dbReference type="InterPro" id="IPR036188">
    <property type="entry name" value="FAD/NAD-bd_sf"/>
</dbReference>
<gene>
    <name evidence="2" type="primary">LOC102808240</name>
</gene>
<keyword evidence="1" id="KW-1185">Reference proteome</keyword>
<protein>
    <submittedName>
        <fullName evidence="2">Probable flavin-containing monoamine oxidase A-like</fullName>
    </submittedName>
</protein>
<evidence type="ECO:0000313" key="2">
    <source>
        <dbReference type="RefSeq" id="XP_006811632.1"/>
    </source>
</evidence>
<feature type="non-terminal residue" evidence="2">
    <location>
        <position position="81"/>
    </location>
</feature>
<proteinExistence type="predicted"/>
<evidence type="ECO:0000313" key="1">
    <source>
        <dbReference type="Proteomes" id="UP000694865"/>
    </source>
</evidence>
<organism evidence="1 2">
    <name type="scientific">Saccoglossus kowalevskii</name>
    <name type="common">Acorn worm</name>
    <dbReference type="NCBI Taxonomy" id="10224"/>
    <lineage>
        <taxon>Eukaryota</taxon>
        <taxon>Metazoa</taxon>
        <taxon>Hemichordata</taxon>
        <taxon>Enteropneusta</taxon>
        <taxon>Harrimaniidae</taxon>
        <taxon>Saccoglossus</taxon>
    </lineage>
</organism>
<reference evidence="2" key="1">
    <citation type="submission" date="2025-08" db="UniProtKB">
        <authorList>
            <consortium name="RefSeq"/>
        </authorList>
    </citation>
    <scope>IDENTIFICATION</scope>
    <source>
        <tissue evidence="2">Testes</tissue>
    </source>
</reference>
<dbReference type="Proteomes" id="UP000694865">
    <property type="component" value="Unplaced"/>
</dbReference>
<dbReference type="Pfam" id="PF13450">
    <property type="entry name" value="NAD_binding_8"/>
    <property type="match status" value="1"/>
</dbReference>
<dbReference type="InterPro" id="IPR050703">
    <property type="entry name" value="Flavin_MAO"/>
</dbReference>
<dbReference type="Gene3D" id="3.50.50.60">
    <property type="entry name" value="FAD/NAD(P)-binding domain"/>
    <property type="match status" value="1"/>
</dbReference>
<name>A0ABM0LV41_SACKO</name>
<dbReference type="GeneID" id="102808240"/>
<dbReference type="PANTHER" id="PTHR43563:SF14">
    <property type="entry name" value="AMINE OXIDASE"/>
    <property type="match status" value="1"/>
</dbReference>
<sequence>MSASEQRQHQQDVAQSCDYDVIVVGAGLSGLSAAHEVKKIYPECTVLVLEAKDRVGGRTLTTELQGAKGKDNWDMGGQWIG</sequence>
<dbReference type="RefSeq" id="XP_006811632.1">
    <property type="nucleotide sequence ID" value="XM_006811569.1"/>
</dbReference>
<dbReference type="SUPFAM" id="SSF51905">
    <property type="entry name" value="FAD/NAD(P)-binding domain"/>
    <property type="match status" value="1"/>
</dbReference>